<reference evidence="1" key="1">
    <citation type="submission" date="2021-02" db="EMBL/GenBank/DDBJ databases">
        <title>Infant gut strain persistence is associated with maternal origin, phylogeny, and functional potential including surface adhesion and iron acquisition.</title>
        <authorList>
            <person name="Lou Y.C."/>
        </authorList>
    </citation>
    <scope>NUCLEOTIDE SEQUENCE</scope>
    <source>
        <strain evidence="1">L3_082_243G1_dasL3_082_243G1_maxbin2.maxbin.015s ta_sub</strain>
    </source>
</reference>
<sequence length="202" mass="23572">MYKPHTIEQYKVYRFLEENFALEHFLLAPLSRFGLMLEDKTDEKIAFAFLNNCVQEIPVPAPADPETVTAFLKQFRSLTPHPVVHDFEALTRWWLDNPNPLTYQQALGMSDDLYRHFLSHPLISEDEALRLARKGLVTESEYNDLQLWYFNGHTMSCWFGPLGVDGTGSLYGLTFDYQTASPTKTQFYLLDDYYRVMNHLTE</sequence>
<gene>
    <name evidence="1" type="ORF">KHY35_20900</name>
</gene>
<protein>
    <submittedName>
        <fullName evidence="1">Uncharacterized protein</fullName>
    </submittedName>
</protein>
<accession>A0A943E0H0</accession>
<evidence type="ECO:0000313" key="1">
    <source>
        <dbReference type="EMBL" id="MBS5413133.1"/>
    </source>
</evidence>
<evidence type="ECO:0000313" key="2">
    <source>
        <dbReference type="Proteomes" id="UP000782901"/>
    </source>
</evidence>
<name>A0A943E0H0_BACT4</name>
<organism evidence="1 2">
    <name type="scientific">Bacteroides thetaiotaomicron</name>
    <dbReference type="NCBI Taxonomy" id="818"/>
    <lineage>
        <taxon>Bacteria</taxon>
        <taxon>Pseudomonadati</taxon>
        <taxon>Bacteroidota</taxon>
        <taxon>Bacteroidia</taxon>
        <taxon>Bacteroidales</taxon>
        <taxon>Bacteroidaceae</taxon>
        <taxon>Bacteroides</taxon>
    </lineage>
</organism>
<dbReference type="EMBL" id="JAGZEE010000043">
    <property type="protein sequence ID" value="MBS5413133.1"/>
    <property type="molecule type" value="Genomic_DNA"/>
</dbReference>
<dbReference type="AlphaFoldDB" id="A0A943E0H0"/>
<dbReference type="Proteomes" id="UP000782901">
    <property type="component" value="Unassembled WGS sequence"/>
</dbReference>
<proteinExistence type="predicted"/>
<comment type="caution">
    <text evidence="1">The sequence shown here is derived from an EMBL/GenBank/DDBJ whole genome shotgun (WGS) entry which is preliminary data.</text>
</comment>